<dbReference type="Proteomes" id="UP000030753">
    <property type="component" value="Unassembled WGS sequence"/>
</dbReference>
<dbReference type="EMBL" id="JH717841">
    <property type="protein sequence ID" value="EWY96006.1"/>
    <property type="molecule type" value="Genomic_DNA"/>
</dbReference>
<sequence>MLNELTLRAELHASYKILRQAVADESNLGVEDHSFKVDGVTESAPVD</sequence>
<protein>
    <submittedName>
        <fullName evidence="1">Uncharacterized protein</fullName>
    </submittedName>
</protein>
<evidence type="ECO:0000313" key="1">
    <source>
        <dbReference type="EMBL" id="EWY96006.1"/>
    </source>
</evidence>
<dbReference type="HOGENOM" id="CLU_3175402_0_0_1"/>
<evidence type="ECO:0000313" key="2">
    <source>
        <dbReference type="Proteomes" id="UP000030753"/>
    </source>
</evidence>
<dbReference type="AlphaFoldDB" id="W9IU17"/>
<reference evidence="1 2" key="1">
    <citation type="submission" date="2011-06" db="EMBL/GenBank/DDBJ databases">
        <title>The Genome Sequence of Fusarium oxysporum FOSC 3-a.</title>
        <authorList>
            <consortium name="The Broad Institute Genome Sequencing Platform"/>
            <person name="Ma L.-J."/>
            <person name="Gale L.R."/>
            <person name="Schwartz D.C."/>
            <person name="Zhou S."/>
            <person name="Corby-Kistler H."/>
            <person name="Young S.K."/>
            <person name="Zeng Q."/>
            <person name="Gargeya S."/>
            <person name="Fitzgerald M."/>
            <person name="Haas B."/>
            <person name="Abouelleil A."/>
            <person name="Alvarado L."/>
            <person name="Arachchi H.M."/>
            <person name="Berlin A."/>
            <person name="Brown A."/>
            <person name="Chapman S.B."/>
            <person name="Chen Z."/>
            <person name="Dunbar C."/>
            <person name="Freedman E."/>
            <person name="Gearin G."/>
            <person name="Gellesch M."/>
            <person name="Goldberg J."/>
            <person name="Griggs A."/>
            <person name="Gujja S."/>
            <person name="Heiman D."/>
            <person name="Howarth C."/>
            <person name="Larson L."/>
            <person name="Lui A."/>
            <person name="MacDonald P.J.P."/>
            <person name="Mehta T."/>
            <person name="Montmayeur A."/>
            <person name="Murphy C."/>
            <person name="Neiman D."/>
            <person name="Pearson M."/>
            <person name="Priest M."/>
            <person name="Roberts A."/>
            <person name="Saif S."/>
            <person name="Shea T."/>
            <person name="Shenoy N."/>
            <person name="Sisk P."/>
            <person name="Stolte C."/>
            <person name="Sykes S."/>
            <person name="Wortman J."/>
            <person name="Nusbaum C."/>
            <person name="Birren B."/>
        </authorList>
    </citation>
    <scope>NUCLEOTIDE SEQUENCE [LARGE SCALE GENOMIC DNA]</scope>
    <source>
        <strain evidence="2">FOSC 3-a</strain>
    </source>
</reference>
<gene>
    <name evidence="1" type="ORF">FOYG_04869</name>
</gene>
<proteinExistence type="predicted"/>
<name>W9IU17_FUSOX</name>
<organism evidence="1 2">
    <name type="scientific">Fusarium oxysporum NRRL 32931</name>
    <dbReference type="NCBI Taxonomy" id="660029"/>
    <lineage>
        <taxon>Eukaryota</taxon>
        <taxon>Fungi</taxon>
        <taxon>Dikarya</taxon>
        <taxon>Ascomycota</taxon>
        <taxon>Pezizomycotina</taxon>
        <taxon>Sordariomycetes</taxon>
        <taxon>Hypocreomycetidae</taxon>
        <taxon>Hypocreales</taxon>
        <taxon>Nectriaceae</taxon>
        <taxon>Fusarium</taxon>
        <taxon>Fusarium oxysporum species complex</taxon>
    </lineage>
</organism>
<accession>W9IU17</accession>